<accession>A0AAU9XBR7</accession>
<feature type="non-terminal residue" evidence="1">
    <location>
        <position position="1"/>
    </location>
</feature>
<dbReference type="EMBL" id="CALNXJ010000037">
    <property type="protein sequence ID" value="CAH3142913.1"/>
    <property type="molecule type" value="Genomic_DNA"/>
</dbReference>
<dbReference type="SUPFAM" id="SSF52058">
    <property type="entry name" value="L domain-like"/>
    <property type="match status" value="1"/>
</dbReference>
<dbReference type="InterPro" id="IPR032675">
    <property type="entry name" value="LRR_dom_sf"/>
</dbReference>
<dbReference type="Proteomes" id="UP001159428">
    <property type="component" value="Unassembled WGS sequence"/>
</dbReference>
<gene>
    <name evidence="1" type="ORF">PMEA_00020336</name>
</gene>
<proteinExistence type="predicted"/>
<organism evidence="1 2">
    <name type="scientific">Pocillopora meandrina</name>
    <dbReference type="NCBI Taxonomy" id="46732"/>
    <lineage>
        <taxon>Eukaryota</taxon>
        <taxon>Metazoa</taxon>
        <taxon>Cnidaria</taxon>
        <taxon>Anthozoa</taxon>
        <taxon>Hexacorallia</taxon>
        <taxon>Scleractinia</taxon>
        <taxon>Astrocoeniina</taxon>
        <taxon>Pocilloporidae</taxon>
        <taxon>Pocillopora</taxon>
    </lineage>
</organism>
<evidence type="ECO:0000313" key="2">
    <source>
        <dbReference type="Proteomes" id="UP001159428"/>
    </source>
</evidence>
<evidence type="ECO:0008006" key="3">
    <source>
        <dbReference type="Google" id="ProtNLM"/>
    </source>
</evidence>
<name>A0AAU9XBR7_9CNID</name>
<protein>
    <recommendedName>
        <fullName evidence="3">Tropomodulin</fullName>
    </recommendedName>
</protein>
<evidence type="ECO:0000313" key="1">
    <source>
        <dbReference type="EMBL" id="CAH3142913.1"/>
    </source>
</evidence>
<keyword evidence="2" id="KW-1185">Reference proteome</keyword>
<comment type="caution">
    <text evidence="1">The sequence shown here is derived from an EMBL/GenBank/DDBJ whole genome shotgun (WGS) entry which is preliminary data.</text>
</comment>
<dbReference type="Gene3D" id="3.80.10.10">
    <property type="entry name" value="Ribonuclease Inhibitor"/>
    <property type="match status" value="1"/>
</dbReference>
<sequence length="100" mass="11350">FSFDLRNIYQNNIKGGFFLPKSVVKLKMQYNDLTLDDMKEILQNSKDITFLNISGNPLGPNLTADIFAGFDRIVYLELSESGLKRIESGAFQAMKKIVKL</sequence>
<reference evidence="1 2" key="1">
    <citation type="submission" date="2022-05" db="EMBL/GenBank/DDBJ databases">
        <authorList>
            <consortium name="Genoscope - CEA"/>
            <person name="William W."/>
        </authorList>
    </citation>
    <scope>NUCLEOTIDE SEQUENCE [LARGE SCALE GENOMIC DNA]</scope>
</reference>
<dbReference type="AlphaFoldDB" id="A0AAU9XBR7"/>